<dbReference type="RefSeq" id="XP_016234891.1">
    <property type="nucleotide sequence ID" value="XM_016381789.1"/>
</dbReference>
<dbReference type="GeneID" id="27334542"/>
<feature type="region of interest" description="Disordered" evidence="1">
    <location>
        <begin position="1"/>
        <end position="301"/>
    </location>
</feature>
<reference evidence="2 3" key="1">
    <citation type="submission" date="2015-01" db="EMBL/GenBank/DDBJ databases">
        <title>The Genome Sequence of Exophiala spinifera CBS89968.</title>
        <authorList>
            <consortium name="The Broad Institute Genomics Platform"/>
            <person name="Cuomo C."/>
            <person name="de Hoog S."/>
            <person name="Gorbushina A."/>
            <person name="Stielow B."/>
            <person name="Teixiera M."/>
            <person name="Abouelleil A."/>
            <person name="Chapman S.B."/>
            <person name="Priest M."/>
            <person name="Young S.K."/>
            <person name="Wortman J."/>
            <person name="Nusbaum C."/>
            <person name="Birren B."/>
        </authorList>
    </citation>
    <scope>NUCLEOTIDE SEQUENCE [LARGE SCALE GENOMIC DNA]</scope>
    <source>
        <strain evidence="2 3">CBS 89968</strain>
    </source>
</reference>
<gene>
    <name evidence="2" type="ORF">PV08_07459</name>
</gene>
<feature type="compositionally biased region" description="Polar residues" evidence="1">
    <location>
        <begin position="162"/>
        <end position="176"/>
    </location>
</feature>
<evidence type="ECO:0000313" key="3">
    <source>
        <dbReference type="Proteomes" id="UP000053328"/>
    </source>
</evidence>
<name>A0A0D2B7L4_9EURO</name>
<feature type="compositionally biased region" description="Polar residues" evidence="1">
    <location>
        <begin position="29"/>
        <end position="46"/>
    </location>
</feature>
<sequence>MGCGQSSLKGDDVPHLNSQLVDNRPIKKIQTNFSDINYDQDPQQQRRMTEYAPNETPREYPPVLEHDSQDAIHEADATTGSTRPPGPGAFGGGSGAGDGLGRDASYPHQSVGDTTRNPIDNHAGGQLGHDVNGNDNNALKPYQTFDGTDWDNDNFQNHDQKQSQGHQQPNHDQTGNPDGYDPTSRQAKREFAHENDPATPHPRSQGADEGIGHSGVSSSNNNNGIVDASNPQQHKNSWLGQKYASFQASKSGPGVKDEDLRRYTGKDRAEFDEWAKTHPGVGARQPANDTAYTGGGGGFAN</sequence>
<protein>
    <submittedName>
        <fullName evidence="2">Uncharacterized protein</fullName>
    </submittedName>
</protein>
<proteinExistence type="predicted"/>
<dbReference type="EMBL" id="KN847496">
    <property type="protein sequence ID" value="KIW14675.1"/>
    <property type="molecule type" value="Genomic_DNA"/>
</dbReference>
<feature type="compositionally biased region" description="Low complexity" evidence="1">
    <location>
        <begin position="214"/>
        <end position="226"/>
    </location>
</feature>
<feature type="compositionally biased region" description="Basic and acidic residues" evidence="1">
    <location>
        <begin position="187"/>
        <end position="196"/>
    </location>
</feature>
<dbReference type="VEuPathDB" id="FungiDB:PV08_07459"/>
<evidence type="ECO:0000256" key="1">
    <source>
        <dbReference type="SAM" id="MobiDB-lite"/>
    </source>
</evidence>
<dbReference type="OrthoDB" id="4837859at2759"/>
<dbReference type="Proteomes" id="UP000053328">
    <property type="component" value="Unassembled WGS sequence"/>
</dbReference>
<feature type="compositionally biased region" description="Basic and acidic residues" evidence="1">
    <location>
        <begin position="255"/>
        <end position="276"/>
    </location>
</feature>
<feature type="compositionally biased region" description="Basic and acidic residues" evidence="1">
    <location>
        <begin position="64"/>
        <end position="76"/>
    </location>
</feature>
<organism evidence="2 3">
    <name type="scientific">Exophiala spinifera</name>
    <dbReference type="NCBI Taxonomy" id="91928"/>
    <lineage>
        <taxon>Eukaryota</taxon>
        <taxon>Fungi</taxon>
        <taxon>Dikarya</taxon>
        <taxon>Ascomycota</taxon>
        <taxon>Pezizomycotina</taxon>
        <taxon>Eurotiomycetes</taxon>
        <taxon>Chaetothyriomycetidae</taxon>
        <taxon>Chaetothyriales</taxon>
        <taxon>Herpotrichiellaceae</taxon>
        <taxon>Exophiala</taxon>
    </lineage>
</organism>
<dbReference type="AlphaFoldDB" id="A0A0D2B7L4"/>
<evidence type="ECO:0000313" key="2">
    <source>
        <dbReference type="EMBL" id="KIW14675.1"/>
    </source>
</evidence>
<feature type="compositionally biased region" description="Polar residues" evidence="1">
    <location>
        <begin position="107"/>
        <end position="118"/>
    </location>
</feature>
<keyword evidence="3" id="KW-1185">Reference proteome</keyword>
<accession>A0A0D2B7L4</accession>
<dbReference type="HOGENOM" id="CLU_900150_0_0_1"/>
<feature type="compositionally biased region" description="Gly residues" evidence="1">
    <location>
        <begin position="88"/>
        <end position="99"/>
    </location>
</feature>
<feature type="compositionally biased region" description="Polar residues" evidence="1">
    <location>
        <begin position="229"/>
        <end position="250"/>
    </location>
</feature>